<keyword evidence="10 14" id="KW-0547">Nucleotide-binding</keyword>
<evidence type="ECO:0000313" key="17">
    <source>
        <dbReference type="EMBL" id="SDF23035.1"/>
    </source>
</evidence>
<evidence type="ECO:0000256" key="9">
    <source>
        <dbReference type="ARBA" id="ARBA00022679"/>
    </source>
</evidence>
<evidence type="ECO:0000256" key="6">
    <source>
        <dbReference type="ARBA" id="ARBA00005159"/>
    </source>
</evidence>
<dbReference type="PIRSF" id="PIRSF006135">
    <property type="entry name" value="CobU"/>
    <property type="match status" value="1"/>
</dbReference>
<keyword evidence="17" id="KW-0548">Nucleotidyltransferase</keyword>
<reference evidence="17 18" key="1">
    <citation type="submission" date="2016-10" db="EMBL/GenBank/DDBJ databases">
        <authorList>
            <person name="de Groot N.N."/>
        </authorList>
    </citation>
    <scope>NUCLEOTIDE SEQUENCE [LARGE SCALE GENOMIC DNA]</scope>
    <source>
        <strain evidence="17 18">DSM 27375</strain>
    </source>
</reference>
<evidence type="ECO:0000256" key="7">
    <source>
        <dbReference type="ARBA" id="ARBA00007490"/>
    </source>
</evidence>
<feature type="binding site" evidence="16">
    <location>
        <position position="63"/>
    </location>
    <ligand>
        <name>GTP</name>
        <dbReference type="ChEBI" id="CHEBI:37565"/>
    </ligand>
</feature>
<dbReference type="GO" id="GO:0043752">
    <property type="term" value="F:adenosylcobinamide kinase activity"/>
    <property type="evidence" value="ECO:0007669"/>
    <property type="project" value="UniProtKB-EC"/>
</dbReference>
<keyword evidence="11 14" id="KW-0418">Kinase</keyword>
<sequence>MCSPFTLVLGGASSGKSDIAEKLCFHSGLDRVYLASSQVYDDEMRTKVEQHRTNRGPNWRTIEEPFRADQVILAAKAHQILLFDCATLWLTNHILADHDIDRETATLLTALKTCPAQVVIVSNEVGQGIVPENALARRFRVEQGRLNRRLAAEAGTVVGVMAGLPFMLKGERPEALT</sequence>
<proteinExistence type="inferred from homology"/>
<keyword evidence="8 14" id="KW-0169">Cobalamin biosynthesis</keyword>
<dbReference type="Pfam" id="PF02283">
    <property type="entry name" value="CobU"/>
    <property type="match status" value="1"/>
</dbReference>
<evidence type="ECO:0000256" key="16">
    <source>
        <dbReference type="PIRSR" id="PIRSR006135-2"/>
    </source>
</evidence>
<evidence type="ECO:0000313" key="18">
    <source>
        <dbReference type="Proteomes" id="UP000182284"/>
    </source>
</evidence>
<feature type="binding site" evidence="16">
    <location>
        <position position="84"/>
    </location>
    <ligand>
        <name>GTP</name>
        <dbReference type="ChEBI" id="CHEBI:37565"/>
    </ligand>
</feature>
<dbReference type="PANTHER" id="PTHR34848">
    <property type="match status" value="1"/>
</dbReference>
<dbReference type="CDD" id="cd00544">
    <property type="entry name" value="CobU"/>
    <property type="match status" value="1"/>
</dbReference>
<feature type="active site" description="GMP-histidine intermediate" evidence="15">
    <location>
        <position position="51"/>
    </location>
</feature>
<dbReference type="GO" id="GO:0008820">
    <property type="term" value="F:cobinamide phosphate guanylyltransferase activity"/>
    <property type="evidence" value="ECO:0007669"/>
    <property type="project" value="UniProtKB-UniRule"/>
</dbReference>
<dbReference type="AlphaFoldDB" id="A0A1G7JDR4"/>
<comment type="pathway">
    <text evidence="5 14">Cofactor biosynthesis; adenosylcobalamin biosynthesis; adenosylcobalamin from cob(II)yrinate a,c-diamide: step 6/7.</text>
</comment>
<comment type="catalytic activity">
    <reaction evidence="3">
        <text>adenosylcob(III)inamide + GTP = adenosylcob(III)inamide phosphate + GDP + H(+)</text>
        <dbReference type="Rhea" id="RHEA:15765"/>
        <dbReference type="ChEBI" id="CHEBI:2480"/>
        <dbReference type="ChEBI" id="CHEBI:15378"/>
        <dbReference type="ChEBI" id="CHEBI:37565"/>
        <dbReference type="ChEBI" id="CHEBI:58189"/>
        <dbReference type="ChEBI" id="CHEBI:58502"/>
        <dbReference type="EC" id="2.7.1.156"/>
    </reaction>
</comment>
<dbReference type="Proteomes" id="UP000182284">
    <property type="component" value="Unassembled WGS sequence"/>
</dbReference>
<dbReference type="PANTHER" id="PTHR34848:SF1">
    <property type="entry name" value="BIFUNCTIONAL ADENOSYLCOBALAMIN BIOSYNTHESIS PROTEIN COBU"/>
    <property type="match status" value="1"/>
</dbReference>
<keyword evidence="13 14" id="KW-0342">GTP-binding</keyword>
<feature type="binding site" evidence="16">
    <location>
        <begin position="52"/>
        <end position="55"/>
    </location>
    <ligand>
        <name>GTP</name>
        <dbReference type="ChEBI" id="CHEBI:37565"/>
    </ligand>
</feature>
<dbReference type="GO" id="GO:0005524">
    <property type="term" value="F:ATP binding"/>
    <property type="evidence" value="ECO:0007669"/>
    <property type="project" value="UniProtKB-UniRule"/>
</dbReference>
<dbReference type="GO" id="GO:0005525">
    <property type="term" value="F:GTP binding"/>
    <property type="evidence" value="ECO:0007669"/>
    <property type="project" value="UniProtKB-UniRule"/>
</dbReference>
<dbReference type="RefSeq" id="WP_083351726.1">
    <property type="nucleotide sequence ID" value="NZ_FNBL01000003.1"/>
</dbReference>
<evidence type="ECO:0000256" key="10">
    <source>
        <dbReference type="ARBA" id="ARBA00022741"/>
    </source>
</evidence>
<evidence type="ECO:0000256" key="13">
    <source>
        <dbReference type="ARBA" id="ARBA00023134"/>
    </source>
</evidence>
<feature type="binding site" evidence="16">
    <location>
        <begin position="10"/>
        <end position="17"/>
    </location>
    <ligand>
        <name>GTP</name>
        <dbReference type="ChEBI" id="CHEBI:37565"/>
    </ligand>
</feature>
<dbReference type="UniPathway" id="UPA00148">
    <property type="reaction ID" value="UER00236"/>
</dbReference>
<dbReference type="InterPro" id="IPR003203">
    <property type="entry name" value="CobU/CobP"/>
</dbReference>
<feature type="binding site" evidence="16">
    <location>
        <begin position="35"/>
        <end position="37"/>
    </location>
    <ligand>
        <name>GTP</name>
        <dbReference type="ChEBI" id="CHEBI:37565"/>
    </ligand>
</feature>
<protein>
    <recommendedName>
        <fullName evidence="14">Bifunctional adenosylcobalamin biosynthesis protein</fullName>
        <ecNumber evidence="14">2.7.1.156</ecNumber>
        <ecNumber evidence="14">2.7.7.62</ecNumber>
    </recommendedName>
</protein>
<organism evidence="17 18">
    <name type="scientific">Celeribacter baekdonensis</name>
    <dbReference type="NCBI Taxonomy" id="875171"/>
    <lineage>
        <taxon>Bacteria</taxon>
        <taxon>Pseudomonadati</taxon>
        <taxon>Pseudomonadota</taxon>
        <taxon>Alphaproteobacteria</taxon>
        <taxon>Rhodobacterales</taxon>
        <taxon>Roseobacteraceae</taxon>
        <taxon>Celeribacter</taxon>
    </lineage>
</organism>
<dbReference type="InterPro" id="IPR027417">
    <property type="entry name" value="P-loop_NTPase"/>
</dbReference>
<evidence type="ECO:0000256" key="5">
    <source>
        <dbReference type="ARBA" id="ARBA00004692"/>
    </source>
</evidence>
<comment type="catalytic activity">
    <reaction evidence="2 14">
        <text>adenosylcob(III)inamide phosphate + GTP + H(+) = adenosylcob(III)inamide-GDP + diphosphate</text>
        <dbReference type="Rhea" id="RHEA:22712"/>
        <dbReference type="ChEBI" id="CHEBI:15378"/>
        <dbReference type="ChEBI" id="CHEBI:33019"/>
        <dbReference type="ChEBI" id="CHEBI:37565"/>
        <dbReference type="ChEBI" id="CHEBI:58502"/>
        <dbReference type="ChEBI" id="CHEBI:60487"/>
        <dbReference type="EC" id="2.7.7.62"/>
    </reaction>
</comment>
<dbReference type="GO" id="GO:0009236">
    <property type="term" value="P:cobalamin biosynthetic process"/>
    <property type="evidence" value="ECO:0007669"/>
    <property type="project" value="UniProtKB-UniRule"/>
</dbReference>
<comment type="pathway">
    <text evidence="6 14">Cofactor biosynthesis; adenosylcobalamin biosynthesis; adenosylcobalamin from cob(II)yrinate a,c-diamide: step 5/7.</text>
</comment>
<evidence type="ECO:0000256" key="4">
    <source>
        <dbReference type="ARBA" id="ARBA00003889"/>
    </source>
</evidence>
<evidence type="ECO:0000256" key="11">
    <source>
        <dbReference type="ARBA" id="ARBA00022777"/>
    </source>
</evidence>
<keyword evidence="9 14" id="KW-0808">Transferase</keyword>
<dbReference type="NCBIfam" id="NF004469">
    <property type="entry name" value="PRK05800.1"/>
    <property type="match status" value="1"/>
</dbReference>
<dbReference type="OrthoDB" id="9788370at2"/>
<evidence type="ECO:0000256" key="14">
    <source>
        <dbReference type="PIRNR" id="PIRNR006135"/>
    </source>
</evidence>
<name>A0A1G7JDR4_9RHOB</name>
<keyword evidence="12 14" id="KW-0067">ATP-binding</keyword>
<dbReference type="SUPFAM" id="SSF52540">
    <property type="entry name" value="P-loop containing nucleoside triphosphate hydrolases"/>
    <property type="match status" value="1"/>
</dbReference>
<evidence type="ECO:0000256" key="1">
    <source>
        <dbReference type="ARBA" id="ARBA00000312"/>
    </source>
</evidence>
<dbReference type="Gene3D" id="3.40.50.300">
    <property type="entry name" value="P-loop containing nucleotide triphosphate hydrolases"/>
    <property type="match status" value="1"/>
</dbReference>
<comment type="similarity">
    <text evidence="7 14">Belongs to the CobU/CobP family.</text>
</comment>
<evidence type="ECO:0000256" key="2">
    <source>
        <dbReference type="ARBA" id="ARBA00000711"/>
    </source>
</evidence>
<comment type="catalytic activity">
    <reaction evidence="1 14">
        <text>adenosylcob(III)inamide + ATP = adenosylcob(III)inamide phosphate + ADP + H(+)</text>
        <dbReference type="Rhea" id="RHEA:15769"/>
        <dbReference type="ChEBI" id="CHEBI:2480"/>
        <dbReference type="ChEBI" id="CHEBI:15378"/>
        <dbReference type="ChEBI" id="CHEBI:30616"/>
        <dbReference type="ChEBI" id="CHEBI:58502"/>
        <dbReference type="ChEBI" id="CHEBI:456216"/>
        <dbReference type="EC" id="2.7.1.156"/>
    </reaction>
</comment>
<accession>A0A1G7JDR4</accession>
<comment type="function">
    <text evidence="4 14">Catalyzes ATP-dependent phosphorylation of adenosylcobinamide and addition of GMP to adenosylcobinamide phosphate.</text>
</comment>
<gene>
    <name evidence="17" type="ORF">SAMN04488117_10344</name>
</gene>
<evidence type="ECO:0000256" key="15">
    <source>
        <dbReference type="PIRSR" id="PIRSR006135-1"/>
    </source>
</evidence>
<evidence type="ECO:0000256" key="8">
    <source>
        <dbReference type="ARBA" id="ARBA00022573"/>
    </source>
</evidence>
<evidence type="ECO:0000256" key="3">
    <source>
        <dbReference type="ARBA" id="ARBA00001522"/>
    </source>
</evidence>
<dbReference type="EC" id="2.7.7.62" evidence="14"/>
<dbReference type="EC" id="2.7.1.156" evidence="14"/>
<evidence type="ECO:0000256" key="12">
    <source>
        <dbReference type="ARBA" id="ARBA00022840"/>
    </source>
</evidence>
<dbReference type="EMBL" id="FNBL01000003">
    <property type="protein sequence ID" value="SDF23035.1"/>
    <property type="molecule type" value="Genomic_DNA"/>
</dbReference>